<comment type="caution">
    <text evidence="2">The sequence shown here is derived from an EMBL/GenBank/DDBJ whole genome shotgun (WGS) entry which is preliminary data.</text>
</comment>
<dbReference type="InterPro" id="IPR013022">
    <property type="entry name" value="Xyl_isomerase-like_TIM-brl"/>
</dbReference>
<accession>A0A2T2WJM4</accession>
<reference evidence="2 3" key="1">
    <citation type="journal article" date="2014" name="BMC Genomics">
        <title>Comparison of environmental and isolate Sulfobacillus genomes reveals diverse carbon, sulfur, nitrogen, and hydrogen metabolisms.</title>
        <authorList>
            <person name="Justice N.B."/>
            <person name="Norman A."/>
            <person name="Brown C.T."/>
            <person name="Singh A."/>
            <person name="Thomas B.C."/>
            <person name="Banfield J.F."/>
        </authorList>
    </citation>
    <scope>NUCLEOTIDE SEQUENCE [LARGE SCALE GENOMIC DNA]</scope>
    <source>
        <strain evidence="2">AMDSBA3</strain>
    </source>
</reference>
<dbReference type="Gene3D" id="3.20.20.150">
    <property type="entry name" value="Divalent-metal-dependent TIM barrel enzymes"/>
    <property type="match status" value="1"/>
</dbReference>
<gene>
    <name evidence="2" type="ORF">C7B45_06880</name>
</gene>
<dbReference type="PANTHER" id="PTHR12110:SF21">
    <property type="entry name" value="XYLOSE ISOMERASE-LIKE TIM BARREL DOMAIN-CONTAINING PROTEIN"/>
    <property type="match status" value="1"/>
</dbReference>
<dbReference type="EMBL" id="PXYV01000017">
    <property type="protein sequence ID" value="PSR22437.1"/>
    <property type="molecule type" value="Genomic_DNA"/>
</dbReference>
<feature type="domain" description="Xylose isomerase-like TIM barrel" evidence="1">
    <location>
        <begin position="20"/>
        <end position="307"/>
    </location>
</feature>
<evidence type="ECO:0000313" key="3">
    <source>
        <dbReference type="Proteomes" id="UP000241848"/>
    </source>
</evidence>
<dbReference type="PANTHER" id="PTHR12110">
    <property type="entry name" value="HYDROXYPYRUVATE ISOMERASE"/>
    <property type="match status" value="1"/>
</dbReference>
<sequence length="321" mass="36370">MKLGVFSVMFRDRPIEEVIDYVASLGIHSLEIGVGGYVGKNVPVDDLLKDSDLRHALREKLAQRGVEISALSCHGNPLHPNDETAQIFHRDFEDAVRLAEALEVPTIVTFSGCPGESDRSRYPVWVVTPWPDDFQHVLQWQWEEKVLPYWSKQQTFCQDHGVRVALELHPGFVVYNTQTLLHLRAECGDRIGANCDPSHLFWQNMDPVSVIDTLGSAHALYHFHAKDTALNPSAVAVNGVLDTQSYRDIAHRSWAFRTVGFGHGEEVWRRIISALQIQQYDGPVSIEHEDGLMDPREGLEKAVRFLQGMVIEKPAQDMWWA</sequence>
<dbReference type="InterPro" id="IPR050312">
    <property type="entry name" value="IolE/XylAMocC-like"/>
</dbReference>
<dbReference type="Pfam" id="PF01261">
    <property type="entry name" value="AP_endonuc_2"/>
    <property type="match status" value="1"/>
</dbReference>
<dbReference type="GO" id="GO:0016853">
    <property type="term" value="F:isomerase activity"/>
    <property type="evidence" value="ECO:0007669"/>
    <property type="project" value="UniProtKB-KW"/>
</dbReference>
<organism evidence="2 3">
    <name type="scientific">Sulfobacillus acidophilus</name>
    <dbReference type="NCBI Taxonomy" id="53633"/>
    <lineage>
        <taxon>Bacteria</taxon>
        <taxon>Bacillati</taxon>
        <taxon>Bacillota</taxon>
        <taxon>Clostridia</taxon>
        <taxon>Eubacteriales</taxon>
        <taxon>Clostridiales Family XVII. Incertae Sedis</taxon>
        <taxon>Sulfobacillus</taxon>
    </lineage>
</organism>
<keyword evidence="2" id="KW-0413">Isomerase</keyword>
<dbReference type="InterPro" id="IPR036237">
    <property type="entry name" value="Xyl_isomerase-like_sf"/>
</dbReference>
<dbReference type="Proteomes" id="UP000241848">
    <property type="component" value="Unassembled WGS sequence"/>
</dbReference>
<proteinExistence type="predicted"/>
<evidence type="ECO:0000259" key="1">
    <source>
        <dbReference type="Pfam" id="PF01261"/>
    </source>
</evidence>
<dbReference type="AlphaFoldDB" id="A0A2T2WJM4"/>
<protein>
    <submittedName>
        <fullName evidence="2">Xylose isomerase</fullName>
    </submittedName>
</protein>
<evidence type="ECO:0000313" key="2">
    <source>
        <dbReference type="EMBL" id="PSR22437.1"/>
    </source>
</evidence>
<name>A0A2T2WJM4_9FIRM</name>
<dbReference type="SUPFAM" id="SSF51658">
    <property type="entry name" value="Xylose isomerase-like"/>
    <property type="match status" value="1"/>
</dbReference>